<reference evidence="2" key="1">
    <citation type="journal article" date="2019" name="Int. J. Syst. Evol. Microbiol.">
        <title>The Global Catalogue of Microorganisms (GCM) 10K type strain sequencing project: providing services to taxonomists for standard genome sequencing and annotation.</title>
        <authorList>
            <consortium name="The Broad Institute Genomics Platform"/>
            <consortium name="The Broad Institute Genome Sequencing Center for Infectious Disease"/>
            <person name="Wu L."/>
            <person name="Ma J."/>
        </authorList>
    </citation>
    <scope>NUCLEOTIDE SEQUENCE [LARGE SCALE GENOMIC DNA]</scope>
    <source>
        <strain evidence="2">CCUG 58127</strain>
    </source>
</reference>
<name>A0ABW2AMP7_9MICO</name>
<keyword evidence="2" id="KW-1185">Reference proteome</keyword>
<evidence type="ECO:0000313" key="1">
    <source>
        <dbReference type="EMBL" id="MFC6708080.1"/>
    </source>
</evidence>
<gene>
    <name evidence="1" type="ORF">ACFQDH_23280</name>
</gene>
<dbReference type="EMBL" id="JBHSWH010000001">
    <property type="protein sequence ID" value="MFC6708080.1"/>
    <property type="molecule type" value="Genomic_DNA"/>
</dbReference>
<accession>A0ABW2AMP7</accession>
<proteinExistence type="predicted"/>
<protein>
    <recommendedName>
        <fullName evidence="3">Secreted protein</fullName>
    </recommendedName>
</protein>
<organism evidence="1 2">
    <name type="scientific">Flexivirga alba</name>
    <dbReference type="NCBI Taxonomy" id="702742"/>
    <lineage>
        <taxon>Bacteria</taxon>
        <taxon>Bacillati</taxon>
        <taxon>Actinomycetota</taxon>
        <taxon>Actinomycetes</taxon>
        <taxon>Micrococcales</taxon>
        <taxon>Dermacoccaceae</taxon>
        <taxon>Flexivirga</taxon>
    </lineage>
</organism>
<dbReference type="RefSeq" id="WP_382404741.1">
    <property type="nucleotide sequence ID" value="NZ_JBHSWH010000001.1"/>
</dbReference>
<evidence type="ECO:0000313" key="2">
    <source>
        <dbReference type="Proteomes" id="UP001596298"/>
    </source>
</evidence>
<sequence>MSGSVVLLVNVLELVVDGTEPASVLTGPPAPDPKSALRCTKPICAATREMPGTPPTAAATPEIDKAATVMAATTPRRAGVRLARA</sequence>
<dbReference type="Proteomes" id="UP001596298">
    <property type="component" value="Unassembled WGS sequence"/>
</dbReference>
<evidence type="ECO:0008006" key="3">
    <source>
        <dbReference type="Google" id="ProtNLM"/>
    </source>
</evidence>
<comment type="caution">
    <text evidence="1">The sequence shown here is derived from an EMBL/GenBank/DDBJ whole genome shotgun (WGS) entry which is preliminary data.</text>
</comment>